<comment type="function">
    <text evidence="9">Involved in the cellular defense against the biological effects of O6-methylguanine (O6-MeG) and O4-methylthymine (O4-MeT) in DNA. Repairs the methylated nucleobase in DNA by stoichiometrically transferring the methyl group to a cysteine residue in the enzyme. This is a suicide reaction: the enzyme is irreversibly inactivated.</text>
</comment>
<comment type="miscellaneous">
    <text evidence="9">This enzyme catalyzes only one turnover and therefore is not strictly catalytic. According to one definition, an enzyme is a biocatalyst that acts repeatedly and over many reaction cycles.</text>
</comment>
<dbReference type="EC" id="2.1.1.63" evidence="9"/>
<dbReference type="FunFam" id="1.10.10.10:FF:000214">
    <property type="entry name" value="Methylated-DNA--protein-cysteine methyltransferase"/>
    <property type="match status" value="1"/>
</dbReference>
<dbReference type="InterPro" id="IPR036631">
    <property type="entry name" value="MGMT_N_sf"/>
</dbReference>
<dbReference type="HAMAP" id="MF_00772">
    <property type="entry name" value="OGT"/>
    <property type="match status" value="1"/>
</dbReference>
<evidence type="ECO:0000256" key="5">
    <source>
        <dbReference type="ARBA" id="ARBA00022679"/>
    </source>
</evidence>
<evidence type="ECO:0000256" key="4">
    <source>
        <dbReference type="ARBA" id="ARBA00022603"/>
    </source>
</evidence>
<dbReference type="GO" id="GO:0003908">
    <property type="term" value="F:methylated-DNA-[protein]-cysteine S-methyltransferase activity"/>
    <property type="evidence" value="ECO:0007669"/>
    <property type="project" value="UniProtKB-UniRule"/>
</dbReference>
<dbReference type="Gene3D" id="3.30.160.70">
    <property type="entry name" value="Methylated DNA-protein cysteine methyltransferase domain"/>
    <property type="match status" value="1"/>
</dbReference>
<dbReference type="InterPro" id="IPR001497">
    <property type="entry name" value="MethylDNA_cys_MeTrfase_AS"/>
</dbReference>
<dbReference type="Pfam" id="PF01035">
    <property type="entry name" value="DNA_binding_1"/>
    <property type="match status" value="1"/>
</dbReference>
<evidence type="ECO:0000313" key="12">
    <source>
        <dbReference type="EMBL" id="WTW60509.1"/>
    </source>
</evidence>
<comment type="catalytic activity">
    <reaction evidence="8 9">
        <text>a 6-O-methyl-2'-deoxyguanosine in DNA + L-cysteinyl-[protein] = S-methyl-L-cysteinyl-[protein] + a 2'-deoxyguanosine in DNA</text>
        <dbReference type="Rhea" id="RHEA:24000"/>
        <dbReference type="Rhea" id="RHEA-COMP:10131"/>
        <dbReference type="Rhea" id="RHEA-COMP:10132"/>
        <dbReference type="Rhea" id="RHEA-COMP:11367"/>
        <dbReference type="Rhea" id="RHEA-COMP:11368"/>
        <dbReference type="ChEBI" id="CHEBI:29950"/>
        <dbReference type="ChEBI" id="CHEBI:82612"/>
        <dbReference type="ChEBI" id="CHEBI:85445"/>
        <dbReference type="ChEBI" id="CHEBI:85448"/>
        <dbReference type="EC" id="2.1.1.63"/>
    </reaction>
</comment>
<dbReference type="PROSITE" id="PS00374">
    <property type="entry name" value="MGMT"/>
    <property type="match status" value="1"/>
</dbReference>
<evidence type="ECO:0000256" key="3">
    <source>
        <dbReference type="ARBA" id="ARBA00022490"/>
    </source>
</evidence>
<evidence type="ECO:0000256" key="8">
    <source>
        <dbReference type="ARBA" id="ARBA00049348"/>
    </source>
</evidence>
<keyword evidence="4 9" id="KW-0489">Methyltransferase</keyword>
<gene>
    <name evidence="12" type="ORF">OG549_07565</name>
</gene>
<comment type="subcellular location">
    <subcellularLocation>
        <location evidence="9">Cytoplasm</location>
    </subcellularLocation>
</comment>
<proteinExistence type="inferred from homology"/>
<dbReference type="NCBIfam" id="TIGR00589">
    <property type="entry name" value="ogt"/>
    <property type="match status" value="1"/>
</dbReference>
<dbReference type="InterPro" id="IPR023546">
    <property type="entry name" value="MGMT"/>
</dbReference>
<accession>A0AAU2UZV0</accession>
<dbReference type="Pfam" id="PF02870">
    <property type="entry name" value="Methyltransf_1N"/>
    <property type="match status" value="1"/>
</dbReference>
<dbReference type="GO" id="GO:0032259">
    <property type="term" value="P:methylation"/>
    <property type="evidence" value="ECO:0007669"/>
    <property type="project" value="UniProtKB-KW"/>
</dbReference>
<evidence type="ECO:0000256" key="6">
    <source>
        <dbReference type="ARBA" id="ARBA00022763"/>
    </source>
</evidence>
<dbReference type="CDD" id="cd06445">
    <property type="entry name" value="ATase"/>
    <property type="match status" value="1"/>
</dbReference>
<keyword evidence="3 9" id="KW-0963">Cytoplasm</keyword>
<evidence type="ECO:0000259" key="11">
    <source>
        <dbReference type="Pfam" id="PF02870"/>
    </source>
</evidence>
<dbReference type="Gene3D" id="1.10.10.10">
    <property type="entry name" value="Winged helix-like DNA-binding domain superfamily/Winged helix DNA-binding domain"/>
    <property type="match status" value="1"/>
</dbReference>
<comment type="similarity">
    <text evidence="2 9">Belongs to the MGMT family.</text>
</comment>
<dbReference type="EMBL" id="CP108318">
    <property type="protein sequence ID" value="WTW60509.1"/>
    <property type="molecule type" value="Genomic_DNA"/>
</dbReference>
<organism evidence="12">
    <name type="scientific">Streptomyces sp. NBC_00003</name>
    <dbReference type="NCBI Taxonomy" id="2903608"/>
    <lineage>
        <taxon>Bacteria</taxon>
        <taxon>Bacillati</taxon>
        <taxon>Actinomycetota</taxon>
        <taxon>Actinomycetes</taxon>
        <taxon>Kitasatosporales</taxon>
        <taxon>Streptomycetaceae</taxon>
        <taxon>Streptomyces</taxon>
    </lineage>
</organism>
<evidence type="ECO:0000259" key="10">
    <source>
        <dbReference type="Pfam" id="PF01035"/>
    </source>
</evidence>
<dbReference type="AlphaFoldDB" id="A0AAU2UZV0"/>
<dbReference type="GO" id="GO:0006307">
    <property type="term" value="P:DNA alkylation repair"/>
    <property type="evidence" value="ECO:0007669"/>
    <property type="project" value="UniProtKB-UniRule"/>
</dbReference>
<name>A0AAU2UZV0_9ACTN</name>
<keyword evidence="6 9" id="KW-0227">DNA damage</keyword>
<dbReference type="SUPFAM" id="SSF53155">
    <property type="entry name" value="Methylated DNA-protein cysteine methyltransferase domain"/>
    <property type="match status" value="1"/>
</dbReference>
<comment type="catalytic activity">
    <reaction evidence="1 9">
        <text>a 4-O-methyl-thymidine in DNA + L-cysteinyl-[protein] = a thymidine in DNA + S-methyl-L-cysteinyl-[protein]</text>
        <dbReference type="Rhea" id="RHEA:53428"/>
        <dbReference type="Rhea" id="RHEA-COMP:10131"/>
        <dbReference type="Rhea" id="RHEA-COMP:10132"/>
        <dbReference type="Rhea" id="RHEA-COMP:13555"/>
        <dbReference type="Rhea" id="RHEA-COMP:13556"/>
        <dbReference type="ChEBI" id="CHEBI:29950"/>
        <dbReference type="ChEBI" id="CHEBI:82612"/>
        <dbReference type="ChEBI" id="CHEBI:137386"/>
        <dbReference type="ChEBI" id="CHEBI:137387"/>
        <dbReference type="EC" id="2.1.1.63"/>
    </reaction>
</comment>
<dbReference type="InterPro" id="IPR014048">
    <property type="entry name" value="MethylDNA_cys_MeTrfase_DNA-bd"/>
</dbReference>
<dbReference type="InterPro" id="IPR036388">
    <property type="entry name" value="WH-like_DNA-bd_sf"/>
</dbReference>
<sequence>MHTTHTVIDSPYGPLTLVATDGVLSHLYMEGQRHRPPQETFGERNEEGPFPEAIRQLAAYFSAELTEFKLDLNLQGTPFQQRVWHQLQQIPYGETRSYGELAEALGNPNASRAVGLANGKNPVGIIVPCHRVIGANGSLTGYGGGLDRKQRLLAFERGDAEDALF</sequence>
<protein>
    <recommendedName>
        <fullName evidence="9">Methylated-DNA--protein-cysteine methyltransferase</fullName>
        <ecNumber evidence="9">2.1.1.63</ecNumber>
    </recommendedName>
    <alternativeName>
        <fullName evidence="9">6-O-methylguanine-DNA methyltransferase</fullName>
        <shortName evidence="9">MGMT</shortName>
    </alternativeName>
    <alternativeName>
        <fullName evidence="9">O-6-methylguanine-DNA-alkyltransferase</fullName>
    </alternativeName>
</protein>
<evidence type="ECO:0000256" key="1">
    <source>
        <dbReference type="ARBA" id="ARBA00001286"/>
    </source>
</evidence>
<keyword evidence="5 9" id="KW-0808">Transferase</keyword>
<dbReference type="PANTHER" id="PTHR10815">
    <property type="entry name" value="METHYLATED-DNA--PROTEIN-CYSTEINE METHYLTRANSFERASE"/>
    <property type="match status" value="1"/>
</dbReference>
<keyword evidence="7 9" id="KW-0234">DNA repair</keyword>
<dbReference type="InterPro" id="IPR036217">
    <property type="entry name" value="MethylDNA_cys_MeTrfase_DNAb"/>
</dbReference>
<evidence type="ECO:0000256" key="7">
    <source>
        <dbReference type="ARBA" id="ARBA00023204"/>
    </source>
</evidence>
<dbReference type="GO" id="GO:0005737">
    <property type="term" value="C:cytoplasm"/>
    <property type="evidence" value="ECO:0007669"/>
    <property type="project" value="UniProtKB-SubCell"/>
</dbReference>
<feature type="active site" description="Nucleophile; methyl group acceptor" evidence="9">
    <location>
        <position position="129"/>
    </location>
</feature>
<reference evidence="12" key="1">
    <citation type="submission" date="2022-10" db="EMBL/GenBank/DDBJ databases">
        <title>The complete genomes of actinobacterial strains from the NBC collection.</title>
        <authorList>
            <person name="Joergensen T.S."/>
            <person name="Alvarez Arevalo M."/>
            <person name="Sterndorff E.B."/>
            <person name="Faurdal D."/>
            <person name="Vuksanovic O."/>
            <person name="Mourched A.-S."/>
            <person name="Charusanti P."/>
            <person name="Shaw S."/>
            <person name="Blin K."/>
            <person name="Weber T."/>
        </authorList>
    </citation>
    <scope>NUCLEOTIDE SEQUENCE</scope>
    <source>
        <strain evidence="12">NBC_00003</strain>
    </source>
</reference>
<feature type="domain" description="Methylated-DNA-[protein]-cysteine S-methyltransferase DNA binding" evidence="10">
    <location>
        <begin position="78"/>
        <end position="157"/>
    </location>
</feature>
<evidence type="ECO:0000256" key="9">
    <source>
        <dbReference type="HAMAP-Rule" id="MF_00772"/>
    </source>
</evidence>
<dbReference type="SUPFAM" id="SSF46767">
    <property type="entry name" value="Methylated DNA-protein cysteine methyltransferase, C-terminal domain"/>
    <property type="match status" value="1"/>
</dbReference>
<dbReference type="PANTHER" id="PTHR10815:SF5">
    <property type="entry name" value="METHYLATED-DNA--PROTEIN-CYSTEINE METHYLTRANSFERASE"/>
    <property type="match status" value="1"/>
</dbReference>
<evidence type="ECO:0000256" key="2">
    <source>
        <dbReference type="ARBA" id="ARBA00008711"/>
    </source>
</evidence>
<feature type="domain" description="Methylguanine DNA methyltransferase ribonuclease-like" evidence="11">
    <location>
        <begin position="5"/>
        <end position="73"/>
    </location>
</feature>
<dbReference type="InterPro" id="IPR008332">
    <property type="entry name" value="MethylG_MeTrfase_N"/>
</dbReference>